<reference evidence="3" key="1">
    <citation type="submission" date="2012-11" db="EMBL/GenBank/DDBJ databases">
        <authorList>
            <person name="Lucero-Rivera Y.E."/>
            <person name="Tovar-Ramirez D."/>
        </authorList>
    </citation>
    <scope>NUCLEOTIDE SEQUENCE [LARGE SCALE GENOMIC DNA]</scope>
    <source>
        <strain evidence="3">Araruama</strain>
    </source>
</reference>
<sequence>MKYISLILLCFIPCIVWADQANISHMPFAPFNIVSAPSSILGTPVNTVYGQAVFWICPVPEKKIKKGAPGCVVCFFYGGSQKGIENKFFEISDILNKSHGPELTRQLWVIRLKDSDDKYALILEPVNTQKKDVIHIAKELAIAIKQSINKNATTRLDKFATPLCSDVINSDIRYQPRSPSNKPPDNSNLAKILEKLDDARHFLQKQVYGKETDQNAVIIATYDRDNDRLIPITCPKDAEAFKDKDSNMVIVKESGTGVGTMYYVGYSPDASESFDSKYSIPAIAFPVKMPGIDDGHQHVVNTPFNRDLDTDEMVQYGLKYVKEKVNEAFLEIESLNVRSRFANNKPVHLALPDQTRTLVMTLLLIEHMDYANYWPYLLYQKKKRHRILLGIKKEYAIKLDNVMQSQMRKVLVNLAANEEQSYHYAMSRSGAYGLVQMIKPTYDSLLKLYPQAQLISDFYGGMRHHSNAIMSQLLHLDSELFTLSQAKPLKNLIHPDHIHKEPLLAFDLMIAGYNFSAPRLMNLINRHGRDPKKWKKRLPWETQLYLLKAHFVKDRISQMMMVKASK</sequence>
<dbReference type="Proteomes" id="UP000189670">
    <property type="component" value="Unassembled WGS sequence"/>
</dbReference>
<keyword evidence="1" id="KW-0732">Signal</keyword>
<dbReference type="AlphaFoldDB" id="A0A1V1PDA6"/>
<comment type="caution">
    <text evidence="2">The sequence shown here is derived from an EMBL/GenBank/DDBJ whole genome shotgun (WGS) entry which is preliminary data.</text>
</comment>
<evidence type="ECO:0000313" key="3">
    <source>
        <dbReference type="Proteomes" id="UP000189670"/>
    </source>
</evidence>
<feature type="signal peptide" evidence="1">
    <location>
        <begin position="1"/>
        <end position="18"/>
    </location>
</feature>
<organism evidence="2 3">
    <name type="scientific">Candidatus Magnetoglobus multicellularis str. Araruama</name>
    <dbReference type="NCBI Taxonomy" id="890399"/>
    <lineage>
        <taxon>Bacteria</taxon>
        <taxon>Pseudomonadati</taxon>
        <taxon>Thermodesulfobacteriota</taxon>
        <taxon>Desulfobacteria</taxon>
        <taxon>Desulfobacterales</taxon>
        <taxon>Desulfobacteraceae</taxon>
        <taxon>Candidatus Magnetoglobus</taxon>
    </lineage>
</organism>
<evidence type="ECO:0000313" key="2">
    <source>
        <dbReference type="EMBL" id="ETR72902.1"/>
    </source>
</evidence>
<protein>
    <recommendedName>
        <fullName evidence="4">Transglycosylase SLT domain-containing protein</fullName>
    </recommendedName>
</protein>
<name>A0A1V1PDA6_9BACT</name>
<feature type="chain" id="PRO_5010700101" description="Transglycosylase SLT domain-containing protein" evidence="1">
    <location>
        <begin position="19"/>
        <end position="566"/>
    </location>
</feature>
<dbReference type="EMBL" id="ATBP01000101">
    <property type="protein sequence ID" value="ETR72902.1"/>
    <property type="molecule type" value="Genomic_DNA"/>
</dbReference>
<evidence type="ECO:0008006" key="4">
    <source>
        <dbReference type="Google" id="ProtNLM"/>
    </source>
</evidence>
<evidence type="ECO:0000256" key="1">
    <source>
        <dbReference type="SAM" id="SignalP"/>
    </source>
</evidence>
<accession>A0A1V1PDA6</accession>
<gene>
    <name evidence="2" type="ORF">OMM_01344</name>
</gene>
<proteinExistence type="predicted"/>